<dbReference type="CDD" id="cd01392">
    <property type="entry name" value="HTH_LacI"/>
    <property type="match status" value="1"/>
</dbReference>
<dbReference type="CDD" id="cd01545">
    <property type="entry name" value="PBP1_SalR"/>
    <property type="match status" value="1"/>
</dbReference>
<evidence type="ECO:0000313" key="5">
    <source>
        <dbReference type="EMBL" id="RMA82276.1"/>
    </source>
</evidence>
<gene>
    <name evidence="5" type="ORF">DFR27_0224</name>
</gene>
<evidence type="ECO:0000259" key="4">
    <source>
        <dbReference type="PROSITE" id="PS50932"/>
    </source>
</evidence>
<dbReference type="InterPro" id="IPR010982">
    <property type="entry name" value="Lambda_DNA-bd_dom_sf"/>
</dbReference>
<dbReference type="SUPFAM" id="SSF53822">
    <property type="entry name" value="Periplasmic binding protein-like I"/>
    <property type="match status" value="1"/>
</dbReference>
<proteinExistence type="predicted"/>
<dbReference type="PROSITE" id="PS50932">
    <property type="entry name" value="HTH_LACI_2"/>
    <property type="match status" value="1"/>
</dbReference>
<dbReference type="EMBL" id="REFJ01000001">
    <property type="protein sequence ID" value="RMA82276.1"/>
    <property type="molecule type" value="Genomic_DNA"/>
</dbReference>
<evidence type="ECO:0000313" key="6">
    <source>
        <dbReference type="Proteomes" id="UP000267187"/>
    </source>
</evidence>
<dbReference type="PROSITE" id="PS00356">
    <property type="entry name" value="HTH_LACI_1"/>
    <property type="match status" value="1"/>
</dbReference>
<evidence type="ECO:0000256" key="1">
    <source>
        <dbReference type="ARBA" id="ARBA00023015"/>
    </source>
</evidence>
<dbReference type="Gene3D" id="1.10.260.40">
    <property type="entry name" value="lambda repressor-like DNA-binding domains"/>
    <property type="match status" value="1"/>
</dbReference>
<name>A0A3M0ACK2_9GAMM</name>
<keyword evidence="1" id="KW-0805">Transcription regulation</keyword>
<evidence type="ECO:0000256" key="3">
    <source>
        <dbReference type="ARBA" id="ARBA00023163"/>
    </source>
</evidence>
<dbReference type="Pfam" id="PF00356">
    <property type="entry name" value="LacI"/>
    <property type="match status" value="1"/>
</dbReference>
<dbReference type="InterPro" id="IPR028082">
    <property type="entry name" value="Peripla_BP_I"/>
</dbReference>
<dbReference type="PANTHER" id="PTHR30146:SF153">
    <property type="entry name" value="LACTOSE OPERON REPRESSOR"/>
    <property type="match status" value="1"/>
</dbReference>
<protein>
    <submittedName>
        <fullName evidence="5">LacI family transcriptional regulator</fullName>
    </submittedName>
</protein>
<organism evidence="5 6">
    <name type="scientific">Umboniibacter marinipuniceus</name>
    <dbReference type="NCBI Taxonomy" id="569599"/>
    <lineage>
        <taxon>Bacteria</taxon>
        <taxon>Pseudomonadati</taxon>
        <taxon>Pseudomonadota</taxon>
        <taxon>Gammaproteobacteria</taxon>
        <taxon>Cellvibrionales</taxon>
        <taxon>Cellvibrionaceae</taxon>
        <taxon>Umboniibacter</taxon>
    </lineage>
</organism>
<dbReference type="PANTHER" id="PTHR30146">
    <property type="entry name" value="LACI-RELATED TRANSCRIPTIONAL REPRESSOR"/>
    <property type="match status" value="1"/>
</dbReference>
<dbReference type="Proteomes" id="UP000267187">
    <property type="component" value="Unassembled WGS sequence"/>
</dbReference>
<dbReference type="InterPro" id="IPR046335">
    <property type="entry name" value="LacI/GalR-like_sensor"/>
</dbReference>
<sequence>MPLASLGVHNNDKLGPILSITIRDIAAKAGVSFKTVSRVLNNETSVKDATKEKVMAIVEELGYQPNNAARNLAGNHTYSVGYIYNNPNAYYVIEFQEGLLKSCHDAGFELLIHPVKETNEALAEVVDKLVKRSRIAGLVLTPPFSEDPATIEMLTTRKIPFVRVISGQAPATVEANSVYVDDFEAAKEIGDYIVSLGHTDIAILSGDEEHASTQQRVSGFKSALDPHHRAQVLNGEYSFESGVANMRILIEEGRVPSAVFALNDEIAAGALFAARLYGLQIPEQLSIAGFEDSPFSRQTWPRLTTAHQPNHDIARSAGERLVKLICNTDISNTPTLSFQPELVKRDSTGIPS</sequence>
<keyword evidence="3" id="KW-0804">Transcription</keyword>
<dbReference type="Gene3D" id="3.40.50.2300">
    <property type="match status" value="2"/>
</dbReference>
<dbReference type="Pfam" id="PF13377">
    <property type="entry name" value="Peripla_BP_3"/>
    <property type="match status" value="1"/>
</dbReference>
<evidence type="ECO:0000256" key="2">
    <source>
        <dbReference type="ARBA" id="ARBA00023125"/>
    </source>
</evidence>
<dbReference type="PRINTS" id="PR00036">
    <property type="entry name" value="HTHLACI"/>
</dbReference>
<dbReference type="GO" id="GO:0000976">
    <property type="term" value="F:transcription cis-regulatory region binding"/>
    <property type="evidence" value="ECO:0007669"/>
    <property type="project" value="TreeGrafter"/>
</dbReference>
<comment type="caution">
    <text evidence="5">The sequence shown here is derived from an EMBL/GenBank/DDBJ whole genome shotgun (WGS) entry which is preliminary data.</text>
</comment>
<dbReference type="GO" id="GO:0003700">
    <property type="term" value="F:DNA-binding transcription factor activity"/>
    <property type="evidence" value="ECO:0007669"/>
    <property type="project" value="TreeGrafter"/>
</dbReference>
<dbReference type="SMART" id="SM00354">
    <property type="entry name" value="HTH_LACI"/>
    <property type="match status" value="1"/>
</dbReference>
<keyword evidence="6" id="KW-1185">Reference proteome</keyword>
<dbReference type="InterPro" id="IPR000843">
    <property type="entry name" value="HTH_LacI"/>
</dbReference>
<accession>A0A3M0ACK2</accession>
<dbReference type="SUPFAM" id="SSF47413">
    <property type="entry name" value="lambda repressor-like DNA-binding domains"/>
    <property type="match status" value="1"/>
</dbReference>
<feature type="domain" description="HTH lacI-type" evidence="4">
    <location>
        <begin position="20"/>
        <end position="74"/>
    </location>
</feature>
<reference evidence="5 6" key="1">
    <citation type="submission" date="2018-10" db="EMBL/GenBank/DDBJ databases">
        <title>Genomic Encyclopedia of Type Strains, Phase IV (KMG-IV): sequencing the most valuable type-strain genomes for metagenomic binning, comparative biology and taxonomic classification.</title>
        <authorList>
            <person name="Goeker M."/>
        </authorList>
    </citation>
    <scope>NUCLEOTIDE SEQUENCE [LARGE SCALE GENOMIC DNA]</scope>
    <source>
        <strain evidence="5 6">DSM 25080</strain>
    </source>
</reference>
<dbReference type="AlphaFoldDB" id="A0A3M0ACK2"/>
<keyword evidence="2" id="KW-0238">DNA-binding</keyword>